<dbReference type="Proteomes" id="UP000471751">
    <property type="component" value="Unassembled WGS sequence"/>
</dbReference>
<name>A0A6I5RUW8_9PSED</name>
<evidence type="ECO:0000313" key="3">
    <source>
        <dbReference type="Proteomes" id="UP000471751"/>
    </source>
</evidence>
<keyword evidence="3" id="KW-1185">Reference proteome</keyword>
<dbReference type="InterPro" id="IPR016161">
    <property type="entry name" value="Ald_DH/histidinol_DH"/>
</dbReference>
<comment type="caution">
    <text evidence="2">The sequence shown here is derived from an EMBL/GenBank/DDBJ whole genome shotgun (WGS) entry which is preliminary data.</text>
</comment>
<dbReference type="GO" id="GO:0016491">
    <property type="term" value="F:oxidoreductase activity"/>
    <property type="evidence" value="ECO:0007669"/>
    <property type="project" value="UniProtKB-KW"/>
</dbReference>
<evidence type="ECO:0000256" key="1">
    <source>
        <dbReference type="ARBA" id="ARBA00023002"/>
    </source>
</evidence>
<dbReference type="SUPFAM" id="SSF53720">
    <property type="entry name" value="ALDH-like"/>
    <property type="match status" value="1"/>
</dbReference>
<keyword evidence="1" id="KW-0560">Oxidoreductase</keyword>
<proteinExistence type="predicted"/>
<feature type="non-terminal residue" evidence="2">
    <location>
        <position position="65"/>
    </location>
</feature>
<accession>A0A6I5RUW8</accession>
<dbReference type="Gene3D" id="3.40.605.10">
    <property type="entry name" value="Aldehyde Dehydrogenase, Chain A, domain 1"/>
    <property type="match status" value="1"/>
</dbReference>
<gene>
    <name evidence="2" type="ORF">G3O07_23465</name>
</gene>
<dbReference type="EMBL" id="JAAHBT010000398">
    <property type="protein sequence ID" value="NES12014.1"/>
    <property type="molecule type" value="Genomic_DNA"/>
</dbReference>
<dbReference type="AlphaFoldDB" id="A0A6I5RUW8"/>
<reference evidence="2 3" key="1">
    <citation type="submission" date="2020-02" db="EMBL/GenBank/DDBJ databases">
        <title>Broccoli isolated Pseudomonas sp.</title>
        <authorList>
            <person name="Fujikawa T."/>
            <person name="Sawada H."/>
        </authorList>
    </citation>
    <scope>NUCLEOTIDE SEQUENCE [LARGE SCALE GENOMIC DNA]</scope>
    <source>
        <strain evidence="2 3">JCM 32154</strain>
    </source>
</reference>
<sequence>MSATAPLLPAVESFLKRAPRMLIGADWVEATDGALMTLSNPATGEPLCQVPSATPADVERAVLAA</sequence>
<protein>
    <submittedName>
        <fullName evidence="2">Aldehyde dehydrogenase</fullName>
    </submittedName>
</protein>
<dbReference type="InterPro" id="IPR016162">
    <property type="entry name" value="Ald_DH_N"/>
</dbReference>
<evidence type="ECO:0000313" key="2">
    <source>
        <dbReference type="EMBL" id="NES12014.1"/>
    </source>
</evidence>
<organism evidence="2 3">
    <name type="scientific">Pseudomonas laurentiana</name>
    <dbReference type="NCBI Taxonomy" id="2364649"/>
    <lineage>
        <taxon>Bacteria</taxon>
        <taxon>Pseudomonadati</taxon>
        <taxon>Pseudomonadota</taxon>
        <taxon>Gammaproteobacteria</taxon>
        <taxon>Pseudomonadales</taxon>
        <taxon>Pseudomonadaceae</taxon>
        <taxon>Pseudomonas</taxon>
    </lineage>
</organism>